<feature type="domain" description="Release factor glutamine methyltransferase N-terminal" evidence="7">
    <location>
        <begin position="11"/>
        <end position="80"/>
    </location>
</feature>
<dbReference type="Gene3D" id="1.10.8.10">
    <property type="entry name" value="DNA helicase RuvA subunit, C-terminal domain"/>
    <property type="match status" value="1"/>
</dbReference>
<feature type="binding site" evidence="5">
    <location>
        <begin position="124"/>
        <end position="128"/>
    </location>
    <ligand>
        <name>S-adenosyl-L-methionine</name>
        <dbReference type="ChEBI" id="CHEBI:59789"/>
    </ligand>
</feature>
<reference evidence="8 9" key="1">
    <citation type="submission" date="2016-10" db="EMBL/GenBank/DDBJ databases">
        <authorList>
            <person name="de Groot N.N."/>
        </authorList>
    </citation>
    <scope>NUCLEOTIDE SEQUENCE [LARGE SCALE GENOMIC DNA]</scope>
    <source>
        <strain evidence="8 9">CGMCC 1.6133</strain>
    </source>
</reference>
<dbReference type="STRING" id="376427.SAMN04487954_109116"/>
<dbReference type="PANTHER" id="PTHR18895:SF74">
    <property type="entry name" value="MTRF1L RELEASE FACTOR GLUTAMINE METHYLTRANSFERASE"/>
    <property type="match status" value="1"/>
</dbReference>
<dbReference type="InterPro" id="IPR029063">
    <property type="entry name" value="SAM-dependent_MTases_sf"/>
</dbReference>
<dbReference type="CDD" id="cd02440">
    <property type="entry name" value="AdoMet_MTases"/>
    <property type="match status" value="1"/>
</dbReference>
<dbReference type="Proteomes" id="UP000198525">
    <property type="component" value="Unassembled WGS sequence"/>
</dbReference>
<dbReference type="Pfam" id="PF05175">
    <property type="entry name" value="MTS"/>
    <property type="match status" value="1"/>
</dbReference>
<proteinExistence type="inferred from homology"/>
<dbReference type="NCBIfam" id="TIGR03534">
    <property type="entry name" value="RF_mod_PrmC"/>
    <property type="match status" value="1"/>
</dbReference>
<dbReference type="InterPro" id="IPR050320">
    <property type="entry name" value="N5-glutamine_MTase"/>
</dbReference>
<gene>
    <name evidence="5" type="primary">prmC</name>
    <name evidence="8" type="ORF">SAMN04487954_109116</name>
</gene>
<feature type="binding site" evidence="5">
    <location>
        <position position="190"/>
    </location>
    <ligand>
        <name>S-adenosyl-L-methionine</name>
        <dbReference type="ChEBI" id="CHEBI:59789"/>
    </ligand>
</feature>
<protein>
    <recommendedName>
        <fullName evidence="5">Release factor glutamine methyltransferase</fullName>
        <shortName evidence="5">RF MTase</shortName>
        <ecNumber evidence="5">2.1.1.297</ecNumber>
    </recommendedName>
    <alternativeName>
        <fullName evidence="5">N5-glutamine methyltransferase PrmC</fullName>
    </alternativeName>
    <alternativeName>
        <fullName evidence="5">Protein-(glutamine-N5) MTase PrmC</fullName>
    </alternativeName>
    <alternativeName>
        <fullName evidence="5">Protein-glutamine N-methyltransferase PrmC</fullName>
    </alternativeName>
</protein>
<evidence type="ECO:0000313" key="8">
    <source>
        <dbReference type="EMBL" id="SDJ92833.1"/>
    </source>
</evidence>
<dbReference type="GO" id="GO:0003676">
    <property type="term" value="F:nucleic acid binding"/>
    <property type="evidence" value="ECO:0007669"/>
    <property type="project" value="InterPro"/>
</dbReference>
<evidence type="ECO:0000259" key="6">
    <source>
        <dbReference type="Pfam" id="PF05175"/>
    </source>
</evidence>
<dbReference type="GO" id="GO:0102559">
    <property type="term" value="F:peptide chain release factor N(5)-glutamine methyltransferase activity"/>
    <property type="evidence" value="ECO:0007669"/>
    <property type="project" value="UniProtKB-EC"/>
</dbReference>
<dbReference type="InterPro" id="IPR019874">
    <property type="entry name" value="RF_methyltr_PrmC"/>
</dbReference>
<evidence type="ECO:0000256" key="5">
    <source>
        <dbReference type="HAMAP-Rule" id="MF_02126"/>
    </source>
</evidence>
<organism evidence="8 9">
    <name type="scientific">Billgrantia gudaonensis</name>
    <dbReference type="NCBI Taxonomy" id="376427"/>
    <lineage>
        <taxon>Bacteria</taxon>
        <taxon>Pseudomonadati</taxon>
        <taxon>Pseudomonadota</taxon>
        <taxon>Gammaproteobacteria</taxon>
        <taxon>Oceanospirillales</taxon>
        <taxon>Halomonadaceae</taxon>
        <taxon>Billgrantia</taxon>
    </lineage>
</organism>
<dbReference type="InterPro" id="IPR040758">
    <property type="entry name" value="PrmC_N"/>
</dbReference>
<evidence type="ECO:0000256" key="2">
    <source>
        <dbReference type="ARBA" id="ARBA00022679"/>
    </source>
</evidence>
<comment type="similarity">
    <text evidence="5">Belongs to the protein N5-glutamine methyltransferase family. PrmC subfamily.</text>
</comment>
<dbReference type="Pfam" id="PF17827">
    <property type="entry name" value="PrmC_N"/>
    <property type="match status" value="1"/>
</dbReference>
<keyword evidence="3 5" id="KW-0949">S-adenosyl-L-methionine</keyword>
<dbReference type="Gene3D" id="3.40.50.150">
    <property type="entry name" value="Vaccinia Virus protein VP39"/>
    <property type="match status" value="1"/>
</dbReference>
<dbReference type="EMBL" id="FNES01000009">
    <property type="protein sequence ID" value="SDJ92833.1"/>
    <property type="molecule type" value="Genomic_DNA"/>
</dbReference>
<comment type="catalytic activity">
    <reaction evidence="4 5">
        <text>L-glutaminyl-[peptide chain release factor] + S-adenosyl-L-methionine = N(5)-methyl-L-glutaminyl-[peptide chain release factor] + S-adenosyl-L-homocysteine + H(+)</text>
        <dbReference type="Rhea" id="RHEA:42896"/>
        <dbReference type="Rhea" id="RHEA-COMP:10271"/>
        <dbReference type="Rhea" id="RHEA-COMP:10272"/>
        <dbReference type="ChEBI" id="CHEBI:15378"/>
        <dbReference type="ChEBI" id="CHEBI:30011"/>
        <dbReference type="ChEBI" id="CHEBI:57856"/>
        <dbReference type="ChEBI" id="CHEBI:59789"/>
        <dbReference type="ChEBI" id="CHEBI:61891"/>
        <dbReference type="EC" id="2.1.1.297"/>
    </reaction>
</comment>
<dbReference type="FunFam" id="3.40.50.150:FF:000053">
    <property type="entry name" value="Release factor glutamine methyltransferase"/>
    <property type="match status" value="1"/>
</dbReference>
<evidence type="ECO:0000256" key="1">
    <source>
        <dbReference type="ARBA" id="ARBA00022603"/>
    </source>
</evidence>
<dbReference type="AlphaFoldDB" id="A0A1G8XQU2"/>
<feature type="domain" description="Methyltransferase small" evidence="6">
    <location>
        <begin position="112"/>
        <end position="197"/>
    </location>
</feature>
<sequence>MQGKIVPLDRLLSRAAVRLRAAGSPSPRLDAEVLLCHALGCDRTWLYTWGDGEAPRLARARFEALVAARVQGHPVAYLTGEREFWGLSLATHPSTLIPRPDTETLVEVALALAPASAGRLLDLGTGTGAIALAFASERPDWSVVGVDCQAEAVALARRNAERLAIGNAEFRTSDWFTALPGERFELIVANPPYIAADDPHLKQGDVRFEPVSALVAGAEGLDDLRLLIAASRDHLVEGGWLALEHGHAQGAAVRERLMASGYAEVTTRRDLAGRERVSLGRKSGLR</sequence>
<dbReference type="PANTHER" id="PTHR18895">
    <property type="entry name" value="HEMK METHYLTRANSFERASE"/>
    <property type="match status" value="1"/>
</dbReference>
<comment type="function">
    <text evidence="5">Methylates the class 1 translation termination release factors RF1/PrfA and RF2/PrfB on the glutamine residue of the universally conserved GGQ motif.</text>
</comment>
<keyword evidence="2 5" id="KW-0808">Transferase</keyword>
<dbReference type="NCBIfam" id="TIGR00536">
    <property type="entry name" value="hemK_fam"/>
    <property type="match status" value="1"/>
</dbReference>
<keyword evidence="1 5" id="KW-0489">Methyltransferase</keyword>
<dbReference type="GO" id="GO:0032259">
    <property type="term" value="P:methylation"/>
    <property type="evidence" value="ECO:0007669"/>
    <property type="project" value="UniProtKB-KW"/>
</dbReference>
<dbReference type="SUPFAM" id="SSF53335">
    <property type="entry name" value="S-adenosyl-L-methionine-dependent methyltransferases"/>
    <property type="match status" value="1"/>
</dbReference>
<dbReference type="InterPro" id="IPR004556">
    <property type="entry name" value="HemK-like"/>
</dbReference>
<dbReference type="HAMAP" id="MF_02126">
    <property type="entry name" value="RF_methyltr_PrmC"/>
    <property type="match status" value="1"/>
</dbReference>
<feature type="binding site" evidence="5">
    <location>
        <begin position="190"/>
        <end position="193"/>
    </location>
    <ligand>
        <name>substrate</name>
    </ligand>
</feature>
<feature type="binding site" evidence="5">
    <location>
        <position position="175"/>
    </location>
    <ligand>
        <name>S-adenosyl-L-methionine</name>
        <dbReference type="ChEBI" id="CHEBI:59789"/>
    </ligand>
</feature>
<dbReference type="EC" id="2.1.1.297" evidence="5"/>
<evidence type="ECO:0000256" key="4">
    <source>
        <dbReference type="ARBA" id="ARBA00048391"/>
    </source>
</evidence>
<evidence type="ECO:0000256" key="3">
    <source>
        <dbReference type="ARBA" id="ARBA00022691"/>
    </source>
</evidence>
<evidence type="ECO:0000313" key="9">
    <source>
        <dbReference type="Proteomes" id="UP000198525"/>
    </source>
</evidence>
<name>A0A1G8XQU2_9GAMM</name>
<accession>A0A1G8XQU2</accession>
<dbReference type="InterPro" id="IPR007848">
    <property type="entry name" value="Small_mtfrase_dom"/>
</dbReference>
<dbReference type="InterPro" id="IPR002052">
    <property type="entry name" value="DNA_methylase_N6_adenine_CS"/>
</dbReference>
<dbReference type="PROSITE" id="PS00092">
    <property type="entry name" value="N6_MTASE"/>
    <property type="match status" value="1"/>
</dbReference>
<keyword evidence="9" id="KW-1185">Reference proteome</keyword>
<evidence type="ECO:0000259" key="7">
    <source>
        <dbReference type="Pfam" id="PF17827"/>
    </source>
</evidence>
<feature type="binding site" evidence="5">
    <location>
        <position position="147"/>
    </location>
    <ligand>
        <name>S-adenosyl-L-methionine</name>
        <dbReference type="ChEBI" id="CHEBI:59789"/>
    </ligand>
</feature>